<feature type="compositionally biased region" description="Basic and acidic residues" evidence="1">
    <location>
        <begin position="500"/>
        <end position="511"/>
    </location>
</feature>
<organism evidence="2 3">
    <name type="scientific">Elysia crispata</name>
    <name type="common">lettuce slug</name>
    <dbReference type="NCBI Taxonomy" id="231223"/>
    <lineage>
        <taxon>Eukaryota</taxon>
        <taxon>Metazoa</taxon>
        <taxon>Spiralia</taxon>
        <taxon>Lophotrochozoa</taxon>
        <taxon>Mollusca</taxon>
        <taxon>Gastropoda</taxon>
        <taxon>Heterobranchia</taxon>
        <taxon>Euthyneura</taxon>
        <taxon>Panpulmonata</taxon>
        <taxon>Sacoglossa</taxon>
        <taxon>Placobranchoidea</taxon>
        <taxon>Plakobranchidae</taxon>
        <taxon>Elysia</taxon>
    </lineage>
</organism>
<dbReference type="EMBL" id="JAWDGP010001951">
    <property type="protein sequence ID" value="KAK3786607.1"/>
    <property type="molecule type" value="Genomic_DNA"/>
</dbReference>
<evidence type="ECO:0000313" key="2">
    <source>
        <dbReference type="EMBL" id="KAK3786607.1"/>
    </source>
</evidence>
<dbReference type="Proteomes" id="UP001283361">
    <property type="component" value="Unassembled WGS sequence"/>
</dbReference>
<accession>A0AAE1AFD1</accession>
<name>A0AAE1AFD1_9GAST</name>
<reference evidence="2" key="1">
    <citation type="journal article" date="2023" name="G3 (Bethesda)">
        <title>A reference genome for the long-term kleptoplast-retaining sea slug Elysia crispata morphotype clarki.</title>
        <authorList>
            <person name="Eastman K.E."/>
            <person name="Pendleton A.L."/>
            <person name="Shaikh M.A."/>
            <person name="Suttiyut T."/>
            <person name="Ogas R."/>
            <person name="Tomko P."/>
            <person name="Gavelis G."/>
            <person name="Widhalm J.R."/>
            <person name="Wisecaver J.H."/>
        </authorList>
    </citation>
    <scope>NUCLEOTIDE SEQUENCE</scope>
    <source>
        <strain evidence="2">ECLA1</strain>
    </source>
</reference>
<protein>
    <recommendedName>
        <fullName evidence="4">HAT C-terminal dimerisation domain-containing protein</fullName>
    </recommendedName>
</protein>
<evidence type="ECO:0000313" key="3">
    <source>
        <dbReference type="Proteomes" id="UP001283361"/>
    </source>
</evidence>
<feature type="region of interest" description="Disordered" evidence="1">
    <location>
        <begin position="462"/>
        <end position="540"/>
    </location>
</feature>
<dbReference type="AlphaFoldDB" id="A0AAE1AFD1"/>
<comment type="caution">
    <text evidence="2">The sequence shown here is derived from an EMBL/GenBank/DDBJ whole genome shotgun (WGS) entry which is preliminary data.</text>
</comment>
<proteinExistence type="predicted"/>
<keyword evidence="3" id="KW-1185">Reference proteome</keyword>
<evidence type="ECO:0000256" key="1">
    <source>
        <dbReference type="SAM" id="MobiDB-lite"/>
    </source>
</evidence>
<feature type="compositionally biased region" description="Low complexity" evidence="1">
    <location>
        <begin position="471"/>
        <end position="496"/>
    </location>
</feature>
<evidence type="ECO:0008006" key="4">
    <source>
        <dbReference type="Google" id="ProtNLM"/>
    </source>
</evidence>
<gene>
    <name evidence="2" type="ORF">RRG08_027565</name>
</gene>
<sequence length="540" mass="60617">MDEIKNTFSFDGLKKIPTTMKLHQLKCQKQKALLYRDVSCMCEKGRECCENNTFKHFSFRTESEEEMLEDGNAYVIEDEHVVAGSTEPELFASVCNRSISEKGRDDKKFHVFLEKLGNCQSFGKLVDECESQMLWVREVYGSQRSVLETRIRIDDMAKQFVPGDIPFHSHGHLFPVTVSCDGDCLPACGAVFARGKDMCPEEIRVRIIQELAINADYYLDNKNLLKGSKAHVSDCVEVFSSYLDQYVPGLHILQNSLVRRELFEKEVMSLVNPGSYMGIWQLFGLASVLKMKVISVFPKMPCSMTRDHLHRAIEPSWPEKLDFGPECEAEEQTKVCLCEIDPLIGIPEEPVDQAWAKMGRILDGEGQPKYSVLAKIMKGIAVIPHSNASSEQVFSLVRKNKTEARASMSRKLLCAAPKLKRTRDPVSPGKSVSTIQRISTALLSQPDEDLNPTLNEEQFVHLSTPTASSTSTNRARQASQRARFRSISSSSTSSLSSDEEIARPRFRREPEAEQVNERVGSPSPDVAQNAAADEDDGMED</sequence>